<dbReference type="EMBL" id="QKRB01000063">
    <property type="protein sequence ID" value="PZD92902.1"/>
    <property type="molecule type" value="Genomic_DNA"/>
</dbReference>
<dbReference type="AlphaFoldDB" id="A0A2W1LCX1"/>
<comment type="caution">
    <text evidence="1">The sequence shown here is derived from an EMBL/GenBank/DDBJ whole genome shotgun (WGS) entry which is preliminary data.</text>
</comment>
<protein>
    <submittedName>
        <fullName evidence="1">Uncharacterized protein</fullName>
    </submittedName>
</protein>
<reference evidence="1 2" key="1">
    <citation type="submission" date="2018-06" db="EMBL/GenBank/DDBJ databases">
        <title>Paenibacillus imtechensis sp. nov.</title>
        <authorList>
            <person name="Pinnaka A.K."/>
            <person name="Singh H."/>
            <person name="Kaur M."/>
        </authorList>
    </citation>
    <scope>NUCLEOTIDE SEQUENCE [LARGE SCALE GENOMIC DNA]</scope>
    <source>
        <strain evidence="1 2">SMB1</strain>
    </source>
</reference>
<dbReference type="Proteomes" id="UP000249522">
    <property type="component" value="Unassembled WGS sequence"/>
</dbReference>
<proteinExistence type="predicted"/>
<keyword evidence="2" id="KW-1185">Reference proteome</keyword>
<organism evidence="1 2">
    <name type="scientific">Paenibacillus sambharensis</name>
    <dbReference type="NCBI Taxonomy" id="1803190"/>
    <lineage>
        <taxon>Bacteria</taxon>
        <taxon>Bacillati</taxon>
        <taxon>Bacillota</taxon>
        <taxon>Bacilli</taxon>
        <taxon>Bacillales</taxon>
        <taxon>Paenibacillaceae</taxon>
        <taxon>Paenibacillus</taxon>
    </lineage>
</organism>
<gene>
    <name evidence="1" type="ORF">DNH61_25745</name>
</gene>
<evidence type="ECO:0000313" key="1">
    <source>
        <dbReference type="EMBL" id="PZD92902.1"/>
    </source>
</evidence>
<accession>A0A2W1LCX1</accession>
<name>A0A2W1LCX1_9BACL</name>
<evidence type="ECO:0000313" key="2">
    <source>
        <dbReference type="Proteomes" id="UP000249522"/>
    </source>
</evidence>
<sequence>MSLASLSCLTIVEDDRVSTKGIRNGCPFFIDFCRGIHCANTADVF</sequence>